<protein>
    <recommendedName>
        <fullName evidence="10">ABC transporter domain-containing protein</fullName>
    </recommendedName>
</protein>
<evidence type="ECO:0000313" key="12">
    <source>
        <dbReference type="Proteomes" id="UP001283361"/>
    </source>
</evidence>
<dbReference type="GO" id="GO:0005524">
    <property type="term" value="F:ATP binding"/>
    <property type="evidence" value="ECO:0007669"/>
    <property type="project" value="UniProtKB-KW"/>
</dbReference>
<keyword evidence="5" id="KW-0547">Nucleotide-binding</keyword>
<dbReference type="AlphaFoldDB" id="A0AAE1CN90"/>
<dbReference type="EMBL" id="JAWDGP010007405">
    <property type="protein sequence ID" value="KAK3720515.1"/>
    <property type="molecule type" value="Genomic_DNA"/>
</dbReference>
<dbReference type="SMART" id="SM00382">
    <property type="entry name" value="AAA"/>
    <property type="match status" value="1"/>
</dbReference>
<dbReference type="Pfam" id="PF12698">
    <property type="entry name" value="ABC2_membrane_3"/>
    <property type="match status" value="1"/>
</dbReference>
<evidence type="ECO:0000256" key="5">
    <source>
        <dbReference type="ARBA" id="ARBA00022741"/>
    </source>
</evidence>
<dbReference type="PANTHER" id="PTHR19229">
    <property type="entry name" value="ATP-BINDING CASSETTE TRANSPORTER SUBFAMILY A ABCA"/>
    <property type="match status" value="1"/>
</dbReference>
<proteinExistence type="inferred from homology"/>
<evidence type="ECO:0000256" key="4">
    <source>
        <dbReference type="ARBA" id="ARBA00022692"/>
    </source>
</evidence>
<feature type="transmembrane region" description="Helical" evidence="9">
    <location>
        <begin position="397"/>
        <end position="421"/>
    </location>
</feature>
<feature type="transmembrane region" description="Helical" evidence="9">
    <location>
        <begin position="477"/>
        <end position="498"/>
    </location>
</feature>
<comment type="caution">
    <text evidence="11">The sequence shown here is derived from an EMBL/GenBank/DDBJ whole genome shotgun (WGS) entry which is preliminary data.</text>
</comment>
<dbReference type="Proteomes" id="UP001283361">
    <property type="component" value="Unassembled WGS sequence"/>
</dbReference>
<feature type="transmembrane region" description="Helical" evidence="9">
    <location>
        <begin position="250"/>
        <end position="279"/>
    </location>
</feature>
<feature type="transmembrane region" description="Helical" evidence="9">
    <location>
        <begin position="372"/>
        <end position="390"/>
    </location>
</feature>
<dbReference type="InterPro" id="IPR026082">
    <property type="entry name" value="ABCA"/>
</dbReference>
<dbReference type="InterPro" id="IPR003593">
    <property type="entry name" value="AAA+_ATPase"/>
</dbReference>
<reference evidence="11" key="1">
    <citation type="journal article" date="2023" name="G3 (Bethesda)">
        <title>A reference genome for the long-term kleptoplast-retaining sea slug Elysia crispata morphotype clarki.</title>
        <authorList>
            <person name="Eastman K.E."/>
            <person name="Pendleton A.L."/>
            <person name="Shaikh M.A."/>
            <person name="Suttiyut T."/>
            <person name="Ogas R."/>
            <person name="Tomko P."/>
            <person name="Gavelis G."/>
            <person name="Widhalm J.R."/>
            <person name="Wisecaver J.H."/>
        </authorList>
    </citation>
    <scope>NUCLEOTIDE SEQUENCE</scope>
    <source>
        <strain evidence="11">ECLA1</strain>
    </source>
</reference>
<dbReference type="InterPro" id="IPR056264">
    <property type="entry name" value="R2_ABCA1-4-like"/>
</dbReference>
<dbReference type="PANTHER" id="PTHR19229:SF250">
    <property type="entry name" value="ABC TRANSPORTER DOMAIN-CONTAINING PROTEIN-RELATED"/>
    <property type="match status" value="1"/>
</dbReference>
<evidence type="ECO:0000313" key="11">
    <source>
        <dbReference type="EMBL" id="KAK3720515.1"/>
    </source>
</evidence>
<keyword evidence="12" id="KW-1185">Reference proteome</keyword>
<evidence type="ECO:0000259" key="10">
    <source>
        <dbReference type="PROSITE" id="PS50893"/>
    </source>
</evidence>
<dbReference type="GO" id="GO:0016887">
    <property type="term" value="F:ATP hydrolysis activity"/>
    <property type="evidence" value="ECO:0007669"/>
    <property type="project" value="InterPro"/>
</dbReference>
<keyword evidence="6" id="KW-0067">ATP-binding</keyword>
<evidence type="ECO:0000256" key="3">
    <source>
        <dbReference type="ARBA" id="ARBA00022448"/>
    </source>
</evidence>
<evidence type="ECO:0000256" key="6">
    <source>
        <dbReference type="ARBA" id="ARBA00022840"/>
    </source>
</evidence>
<dbReference type="Pfam" id="PF23321">
    <property type="entry name" value="R1_ABCA1"/>
    <property type="match status" value="1"/>
</dbReference>
<comment type="subcellular location">
    <subcellularLocation>
        <location evidence="1">Membrane</location>
        <topology evidence="1">Multi-pass membrane protein</topology>
    </subcellularLocation>
</comment>
<name>A0AAE1CN90_9GAST</name>
<evidence type="ECO:0000256" key="2">
    <source>
        <dbReference type="ARBA" id="ARBA00008869"/>
    </source>
</evidence>
<dbReference type="PROSITE" id="PS50893">
    <property type="entry name" value="ABC_TRANSPORTER_2"/>
    <property type="match status" value="1"/>
</dbReference>
<feature type="transmembrane region" description="Helical" evidence="9">
    <location>
        <begin position="339"/>
        <end position="360"/>
    </location>
</feature>
<dbReference type="InterPro" id="IPR027417">
    <property type="entry name" value="P-loop_NTPase"/>
</dbReference>
<feature type="domain" description="ABC transporter" evidence="10">
    <location>
        <begin position="560"/>
        <end position="790"/>
    </location>
</feature>
<evidence type="ECO:0000256" key="7">
    <source>
        <dbReference type="ARBA" id="ARBA00022989"/>
    </source>
</evidence>
<dbReference type="FunFam" id="3.40.50.300:FF:000335">
    <property type="entry name" value="ATP binding cassette subfamily A member 5"/>
    <property type="match status" value="1"/>
</dbReference>
<keyword evidence="3" id="KW-0813">Transport</keyword>
<evidence type="ECO:0000256" key="8">
    <source>
        <dbReference type="ARBA" id="ARBA00023136"/>
    </source>
</evidence>
<organism evidence="11 12">
    <name type="scientific">Elysia crispata</name>
    <name type="common">lettuce slug</name>
    <dbReference type="NCBI Taxonomy" id="231223"/>
    <lineage>
        <taxon>Eukaryota</taxon>
        <taxon>Metazoa</taxon>
        <taxon>Spiralia</taxon>
        <taxon>Lophotrochozoa</taxon>
        <taxon>Mollusca</taxon>
        <taxon>Gastropoda</taxon>
        <taxon>Heterobranchia</taxon>
        <taxon>Euthyneura</taxon>
        <taxon>Panpulmonata</taxon>
        <taxon>Sacoglossa</taxon>
        <taxon>Placobranchoidea</taxon>
        <taxon>Plakobranchidae</taxon>
        <taxon>Elysia</taxon>
    </lineage>
</organism>
<keyword evidence="4 9" id="KW-0812">Transmembrane</keyword>
<dbReference type="InterPro" id="IPR013525">
    <property type="entry name" value="ABC2_TM"/>
</dbReference>
<accession>A0AAE1CN90</accession>
<dbReference type="GO" id="GO:0140359">
    <property type="term" value="F:ABC-type transporter activity"/>
    <property type="evidence" value="ECO:0007669"/>
    <property type="project" value="InterPro"/>
</dbReference>
<dbReference type="GO" id="GO:0005319">
    <property type="term" value="F:lipid transporter activity"/>
    <property type="evidence" value="ECO:0007669"/>
    <property type="project" value="TreeGrafter"/>
</dbReference>
<dbReference type="Gene3D" id="3.40.50.300">
    <property type="entry name" value="P-loop containing nucleotide triphosphate hydrolases"/>
    <property type="match status" value="1"/>
</dbReference>
<evidence type="ECO:0000256" key="1">
    <source>
        <dbReference type="ARBA" id="ARBA00004141"/>
    </source>
</evidence>
<dbReference type="SUPFAM" id="SSF52540">
    <property type="entry name" value="P-loop containing nucleoside triphosphate hydrolases"/>
    <property type="match status" value="1"/>
</dbReference>
<keyword evidence="8 9" id="KW-0472">Membrane</keyword>
<dbReference type="Pfam" id="PF00005">
    <property type="entry name" value="ABC_tran"/>
    <property type="match status" value="1"/>
</dbReference>
<feature type="transmembrane region" description="Helical" evidence="9">
    <location>
        <begin position="299"/>
        <end position="327"/>
    </location>
</feature>
<keyword evidence="7 9" id="KW-1133">Transmembrane helix</keyword>
<sequence length="895" mass="100179">MGCGASDAGCQHSLSLNLAILVHCRSRSRMSVAKQGADLEAVVPREKGARRLWSIVKALLVKKFLFIWSNIYLLVPQLLLPIPIIIAMTYVESHDKMPVLQEQPLTYDLAGFKKLRVPYTSGRGALPRDEKLAAVYAQELTSAGSKVQLQKLDLNWEPGFGDFILTEMRERGLTEVLFHTVMGLEVRPDSTAEAVAAIAHYNAYPLHARHIGMNYVVNTMLKYLLNETFSLQAKVAPLPKELDQNMKHSVYGIHIIGSDIATGVAVAMSFTTIFMFHFLILENQVGAKQLQVVSGANPLAFWCTTFVVDYLVYCIGGAMTLLAFVLVSEEAYFGPDGNWRFLLPALVTYGWAHLALLYALHRLFVCPSTGTVFNFMFNIMSSMIPIKILLMMDIMYFFGLASLNSSAEVIDMICALLFPMYSLSASFKQVFVNYHNLLICPRKSCAGVYSPCCKDTCDRYICIPTQQNYLSFEAPGIGYYIVCMVLQGNIFFAIALLMDYHVPDRLWYLFSRCLMGRAVPKQEDILGLDSDVVNERRRILKKPTNYYLSKDPTDEARDVLSLVNLYRCYGTLIAVDHLCLGVPKGECFVLLGYNGAGKTSIFNMITGSLLVTEGNAYVMGHSVVEDIANVQARIGYCPQSGGLLLHMTCRQTLTMYARLRGVKEGLIQDRIQKIMKLLLLDDLADVPAVTYSGGNRRKLTAAISLLDDSPLLLLDEPSFGMDPMARRQLWEILTLRRQQGTTMILASHRITEWESLATRVGVLVNGQLACLGTPDHLKKKFGQGFTFIVHLCLQESDPAPIESLIENILSTVEGCQLLEQQENFLHFIAPECADKLHIIFLLLEEAKESKIIQDYSLQLTDLENVYLSFTSRQTAPVEDTSRDIVSSIRKSIQFI</sequence>
<evidence type="ECO:0000256" key="9">
    <source>
        <dbReference type="SAM" id="Phobius"/>
    </source>
</evidence>
<dbReference type="GO" id="GO:0016020">
    <property type="term" value="C:membrane"/>
    <property type="evidence" value="ECO:0007669"/>
    <property type="project" value="UniProtKB-SubCell"/>
</dbReference>
<feature type="transmembrane region" description="Helical" evidence="9">
    <location>
        <begin position="71"/>
        <end position="91"/>
    </location>
</feature>
<dbReference type="CDD" id="cd03263">
    <property type="entry name" value="ABC_subfamily_A"/>
    <property type="match status" value="1"/>
</dbReference>
<comment type="similarity">
    <text evidence="2">Belongs to the ABC transporter superfamily. ABCA family.</text>
</comment>
<gene>
    <name evidence="11" type="ORF">RRG08_058403</name>
</gene>
<dbReference type="InterPro" id="IPR003439">
    <property type="entry name" value="ABC_transporter-like_ATP-bd"/>
</dbReference>